<dbReference type="Gene3D" id="2.180.10.10">
    <property type="entry name" value="RHS repeat-associated core"/>
    <property type="match status" value="1"/>
</dbReference>
<sequence>MYDKNSRLAMLTAGNVVTAYEYNSENMIEKETLSLDGESFVLDYIYNSTGNLTNTIYPSGTNIGYAPNALGQAKQVGSYATNALYHANGMVKSHSYGNGFAHTSTQKTSGLPNTFYDKRSSTYALNHGFTYDANNNVTFLDDKVNNAYDLRLTFDGLDRLNNITDSYLGTGDVNYDTLGNITYYKLGNQTIHYYYNSNKQLDYTSGSKSYNFSYDDKGNVTDNGTRSFGYNTANQMVDSDGYLYTYDGNNKRVKEHGSNGLSYSFYASNGKLMYRKANNQHIDYYYLGGKLVANKKASTVTYLHSDYLGSTAAESNSAGTVTDRMHYQPFGESIETPKDDVGYTGHKFDTDLGLSYMQARYYDPVIGRFYSNDPVGYIGTVDSFNRYSYVANNPYRYTDPTGMSKLEERDDKNYQNCEDDPNCYNVIQRSSSKSASEHDPDSGVYEFSLPSNLATSVSEVMNVSVSDINGVELYANSKWANFLNWLNGLRGWRVDATTLTNAIYLPSHVSPKSFMNNHNLLLHEYFHVIKQWNTGRMGIGSYLLSPDKWENEAKNFARKNQNKITGN</sequence>
<dbReference type="RefSeq" id="WP_316024694.1">
    <property type="nucleotide sequence ID" value="NZ_JAWDIO010000002.1"/>
</dbReference>
<keyword evidence="1" id="KW-0677">Repeat</keyword>
<protein>
    <submittedName>
        <fullName evidence="3">RHS repeat-associated core domain-containing protein</fullName>
    </submittedName>
</protein>
<dbReference type="Proteomes" id="UP001247805">
    <property type="component" value="Unassembled WGS sequence"/>
</dbReference>
<dbReference type="PANTHER" id="PTHR32305">
    <property type="match status" value="1"/>
</dbReference>
<name>A0ABU3SSJ6_9ALTE</name>
<dbReference type="PANTHER" id="PTHR32305:SF15">
    <property type="entry name" value="PROTEIN RHSA-RELATED"/>
    <property type="match status" value="1"/>
</dbReference>
<dbReference type="EMBL" id="JAWDIO010000002">
    <property type="protein sequence ID" value="MDU0352996.1"/>
    <property type="molecule type" value="Genomic_DNA"/>
</dbReference>
<comment type="caution">
    <text evidence="3">The sequence shown here is derived from an EMBL/GenBank/DDBJ whole genome shotgun (WGS) entry which is preliminary data.</text>
</comment>
<proteinExistence type="predicted"/>
<evidence type="ECO:0000259" key="2">
    <source>
        <dbReference type="Pfam" id="PF25023"/>
    </source>
</evidence>
<accession>A0ABU3SSJ6</accession>
<evidence type="ECO:0000313" key="4">
    <source>
        <dbReference type="Proteomes" id="UP001247805"/>
    </source>
</evidence>
<evidence type="ECO:0000313" key="3">
    <source>
        <dbReference type="EMBL" id="MDU0352996.1"/>
    </source>
</evidence>
<organism evidence="3 4">
    <name type="scientific">Paraglaciecola aquimarina</name>
    <dbReference type="NCBI Taxonomy" id="1235557"/>
    <lineage>
        <taxon>Bacteria</taxon>
        <taxon>Pseudomonadati</taxon>
        <taxon>Pseudomonadota</taxon>
        <taxon>Gammaproteobacteria</taxon>
        <taxon>Alteromonadales</taxon>
        <taxon>Alteromonadaceae</taxon>
        <taxon>Paraglaciecola</taxon>
    </lineage>
</organism>
<dbReference type="InterPro" id="IPR022385">
    <property type="entry name" value="Rhs_assc_core"/>
</dbReference>
<evidence type="ECO:0000256" key="1">
    <source>
        <dbReference type="ARBA" id="ARBA00022737"/>
    </source>
</evidence>
<reference evidence="3 4" key="1">
    <citation type="submission" date="2023-10" db="EMBL/GenBank/DDBJ databases">
        <title>Glaciecola aquimarina strain GGW-M5 nov., isolated from a coastal seawater.</title>
        <authorList>
            <person name="Bayburt H."/>
            <person name="Kim J.M."/>
            <person name="Choi B.J."/>
            <person name="Jeon C.O."/>
        </authorList>
    </citation>
    <scope>NUCLEOTIDE SEQUENCE [LARGE SCALE GENOMIC DNA]</scope>
    <source>
        <strain evidence="3 4">KCTC 32108</strain>
    </source>
</reference>
<dbReference type="InterPro" id="IPR050708">
    <property type="entry name" value="T6SS_VgrG/RHS"/>
</dbReference>
<dbReference type="InterPro" id="IPR056823">
    <property type="entry name" value="TEN-like_YD-shell"/>
</dbReference>
<dbReference type="NCBIfam" id="TIGR03696">
    <property type="entry name" value="Rhs_assc_core"/>
    <property type="match status" value="1"/>
</dbReference>
<feature type="domain" description="Teneurin-like YD-shell" evidence="2">
    <location>
        <begin position="285"/>
        <end position="394"/>
    </location>
</feature>
<gene>
    <name evidence="3" type="ORF">RS130_02785</name>
</gene>
<keyword evidence="4" id="KW-1185">Reference proteome</keyword>
<dbReference type="Pfam" id="PF25023">
    <property type="entry name" value="TEN_YD-shell"/>
    <property type="match status" value="1"/>
</dbReference>